<dbReference type="InterPro" id="IPR037401">
    <property type="entry name" value="SnoaL-like"/>
</dbReference>
<organism evidence="2 3">
    <name type="scientific">Lipingzhangella halophila</name>
    <dbReference type="NCBI Taxonomy" id="1783352"/>
    <lineage>
        <taxon>Bacteria</taxon>
        <taxon>Bacillati</taxon>
        <taxon>Actinomycetota</taxon>
        <taxon>Actinomycetes</taxon>
        <taxon>Streptosporangiales</taxon>
        <taxon>Nocardiopsidaceae</taxon>
        <taxon>Lipingzhangella</taxon>
    </lineage>
</organism>
<dbReference type="Pfam" id="PF12680">
    <property type="entry name" value="SnoaL_2"/>
    <property type="match status" value="1"/>
</dbReference>
<feature type="domain" description="SnoaL-like" evidence="1">
    <location>
        <begin position="17"/>
        <end position="116"/>
    </location>
</feature>
<protein>
    <recommendedName>
        <fullName evidence="1">SnoaL-like domain-containing protein</fullName>
    </recommendedName>
</protein>
<dbReference type="AlphaFoldDB" id="A0A7W7W108"/>
<reference evidence="2 3" key="1">
    <citation type="submission" date="2020-08" db="EMBL/GenBank/DDBJ databases">
        <title>Sequencing the genomes of 1000 actinobacteria strains.</title>
        <authorList>
            <person name="Klenk H.-P."/>
        </authorList>
    </citation>
    <scope>NUCLEOTIDE SEQUENCE [LARGE SCALE GENOMIC DNA]</scope>
    <source>
        <strain evidence="2 3">DSM 102030</strain>
    </source>
</reference>
<dbReference type="Proteomes" id="UP000523007">
    <property type="component" value="Unassembled WGS sequence"/>
</dbReference>
<comment type="caution">
    <text evidence="2">The sequence shown here is derived from an EMBL/GenBank/DDBJ whole genome shotgun (WGS) entry which is preliminary data.</text>
</comment>
<keyword evidence="3" id="KW-1185">Reference proteome</keyword>
<proteinExistence type="predicted"/>
<dbReference type="InterPro" id="IPR032710">
    <property type="entry name" value="NTF2-like_dom_sf"/>
</dbReference>
<dbReference type="EMBL" id="JACHJT010000001">
    <property type="protein sequence ID" value="MBB4929818.1"/>
    <property type="molecule type" value="Genomic_DNA"/>
</dbReference>
<dbReference type="Gene3D" id="3.10.450.50">
    <property type="match status" value="1"/>
</dbReference>
<dbReference type="SUPFAM" id="SSF54427">
    <property type="entry name" value="NTF2-like"/>
    <property type="match status" value="1"/>
</dbReference>
<evidence type="ECO:0000259" key="1">
    <source>
        <dbReference type="Pfam" id="PF12680"/>
    </source>
</evidence>
<evidence type="ECO:0000313" key="3">
    <source>
        <dbReference type="Proteomes" id="UP000523007"/>
    </source>
</evidence>
<sequence>MTGNTDDTGDRVTDLLAAYISVWNERNPRTRQTIGAGVFTSDAYYVDPNTSTQGRSAIDTYVAGWQEQFPGFVFVLGEVSSHHDVAHFGWSFGPPGGPPAATGGDVVVIEQGRISKIYGFFG</sequence>
<evidence type="ECO:0000313" key="2">
    <source>
        <dbReference type="EMBL" id="MBB4929818.1"/>
    </source>
</evidence>
<name>A0A7W7W108_9ACTN</name>
<dbReference type="RefSeq" id="WP_184574583.1">
    <property type="nucleotide sequence ID" value="NZ_JACHJT010000001.1"/>
</dbReference>
<gene>
    <name evidence="2" type="ORF">F4561_000638</name>
</gene>
<accession>A0A7W7W108</accession>